<keyword evidence="2" id="KW-1185">Reference proteome</keyword>
<sequence>MKRIIVFTLVLCSLTCIFSQKKSLTIYTLKTEYEKTDSNTYIIEYKSNGDKKIRNKKNPFEGVESEPWQGRMKIPTTTGRTPSIICQEVLGPYCKKNDSISTYVRLFFDLKGDLKYLLLLLPAETPIPIRAIEEIEDKLKKEFKIQPVYDPEKAKGVNYILLVELFWVTPQKTAL</sequence>
<protein>
    <submittedName>
        <fullName evidence="1">Uncharacterized protein</fullName>
    </submittedName>
</protein>
<organism evidence="1 2">
    <name type="scientific">Bacteroides reticulotermitis</name>
    <dbReference type="NCBI Taxonomy" id="1133319"/>
    <lineage>
        <taxon>Bacteria</taxon>
        <taxon>Pseudomonadati</taxon>
        <taxon>Bacteroidota</taxon>
        <taxon>Bacteroidia</taxon>
        <taxon>Bacteroidales</taxon>
        <taxon>Bacteroidaceae</taxon>
        <taxon>Bacteroides</taxon>
    </lineage>
</organism>
<name>A0A840CS87_9BACE</name>
<dbReference type="RefSeq" id="WP_183207744.1">
    <property type="nucleotide sequence ID" value="NZ_JACIER010000002.1"/>
</dbReference>
<proteinExistence type="predicted"/>
<comment type="caution">
    <text evidence="1">The sequence shown here is derived from an EMBL/GenBank/DDBJ whole genome shotgun (WGS) entry which is preliminary data.</text>
</comment>
<dbReference type="AlphaFoldDB" id="A0A840CS87"/>
<evidence type="ECO:0000313" key="2">
    <source>
        <dbReference type="Proteomes" id="UP000560658"/>
    </source>
</evidence>
<accession>A0A840CS87</accession>
<reference evidence="1" key="1">
    <citation type="submission" date="2020-08" db="EMBL/GenBank/DDBJ databases">
        <title>Genomic Encyclopedia of Type Strains, Phase IV (KMG-IV): sequencing the most valuable type-strain genomes for metagenomic binning, comparative biology and taxonomic classification.</title>
        <authorList>
            <person name="Goeker M."/>
        </authorList>
    </citation>
    <scope>NUCLEOTIDE SEQUENCE [LARGE SCALE GENOMIC DNA]</scope>
    <source>
        <strain evidence="1">DSM 105720</strain>
    </source>
</reference>
<gene>
    <name evidence="1" type="ORF">GGR06_000642</name>
</gene>
<dbReference type="Proteomes" id="UP000560658">
    <property type="component" value="Unassembled WGS sequence"/>
</dbReference>
<dbReference type="EMBL" id="JACIER010000002">
    <property type="protein sequence ID" value="MBB4042877.1"/>
    <property type="molecule type" value="Genomic_DNA"/>
</dbReference>
<evidence type="ECO:0000313" key="1">
    <source>
        <dbReference type="EMBL" id="MBB4042877.1"/>
    </source>
</evidence>